<protein>
    <submittedName>
        <fullName evidence="4">Uncharacterized protein</fullName>
    </submittedName>
</protein>
<dbReference type="InterPro" id="IPR003305">
    <property type="entry name" value="CenC_carb-bd"/>
</dbReference>
<feature type="domain" description="Golvesin/Xly CBD-like" evidence="3">
    <location>
        <begin position="573"/>
        <end position="688"/>
    </location>
</feature>
<dbReference type="AlphaFoldDB" id="A0A0G0KB64"/>
<dbReference type="InterPro" id="IPR033803">
    <property type="entry name" value="CBD-like_Golvesin-Xly"/>
</dbReference>
<dbReference type="EMBL" id="LBTR01000001">
    <property type="protein sequence ID" value="KKQ46369.1"/>
    <property type="molecule type" value="Genomic_DNA"/>
</dbReference>
<evidence type="ECO:0000313" key="5">
    <source>
        <dbReference type="Proteomes" id="UP000034603"/>
    </source>
</evidence>
<gene>
    <name evidence="4" type="ORF">US62_C0001G0012</name>
</gene>
<sequence length="749" mass="81820">MGCKKLLIVSCRLSTVLLFFAFFLLNPKNTFADSSGYPRIYNLWGNYTANVDNGYFASFNLYAMYSDGSNSTSKSRADAIHVLNPNTKILVTADIIPAHDPGSGLDVQPQWWSATPGTPDYACILRNSSGAVLRDVSYNAAYNNLGNSYCRGVLVNYFIGKWNASGGHFDGWQVDQAGDGGVSWVLGNNIDTNVDGIPDNLTSVDADYVAGMIDIFQRLRAAFPNIIIHANDSPPYYGQWVNGRLYEMDMKRYLDNDFGRPWPEIINGFSVWAQNTAINPNTTGLMNSPNGILIKTKYNFQNIWTAIKPEMMAEYGADYDRMRFGLVSSMMAGVMYSYDLGSYMYGNSNWWYDEYGTRGQISTLGYLGQPTDTHTLVSQITSPDQVVNGNFSSGTSPWFASTSGSSVIATYNVENGSAHIHLGGAASGWAVFRENYVSVETGKYYTVSFRAKASTSRNGGVRVQRAGGAWETLAQAAYNIRLFPEWNQYYYVLKATGTGTNGTLLFDLGIDAGDIYFDDIAFQEGVGGVWQRHFDNGTVLLNEGPLQQTVTLDKTYQKLNGTQAPLYFQRIDDDQATVVGSWTNPSASFDQWGLKVHSITAPNTSATLTYNFTIPYAGEYEVLAWVAPSASYSKNVTVNINGADVNLDQSVGALGWHSLGKYNFNQSATVVVKPLGSGVVIGDAIKVVSTARYNDGSTVNSITLQPNDAIVLLNSSGSSPTPTLISGDANSDGKVDGADYVIWLSNYNV</sequence>
<evidence type="ECO:0000313" key="4">
    <source>
        <dbReference type="EMBL" id="KKQ46369.1"/>
    </source>
</evidence>
<dbReference type="Pfam" id="PF25275">
    <property type="entry name" value="Golvesin_C"/>
    <property type="match status" value="1"/>
</dbReference>
<keyword evidence="1" id="KW-0378">Hydrolase</keyword>
<evidence type="ECO:0000256" key="1">
    <source>
        <dbReference type="ARBA" id="ARBA00022801"/>
    </source>
</evidence>
<dbReference type="GO" id="GO:0016798">
    <property type="term" value="F:hydrolase activity, acting on glycosyl bonds"/>
    <property type="evidence" value="ECO:0007669"/>
    <property type="project" value="InterPro"/>
</dbReference>
<dbReference type="Proteomes" id="UP000034603">
    <property type="component" value="Unassembled WGS sequence"/>
</dbReference>
<comment type="caution">
    <text evidence="4">The sequence shown here is derived from an EMBL/GenBank/DDBJ whole genome shotgun (WGS) entry which is preliminary data.</text>
</comment>
<proteinExistence type="predicted"/>
<name>A0A0G0KB64_9BACT</name>
<organism evidence="4 5">
    <name type="scientific">Candidatus Woesebacteria bacterium GW2011_GWA1_37_8</name>
    <dbReference type="NCBI Taxonomy" id="1618546"/>
    <lineage>
        <taxon>Bacteria</taxon>
        <taxon>Candidatus Woeseibacteriota</taxon>
    </lineage>
</organism>
<dbReference type="SUPFAM" id="SSF49785">
    <property type="entry name" value="Galactose-binding domain-like"/>
    <property type="match status" value="1"/>
</dbReference>
<accession>A0A0G0KB64</accession>
<dbReference type="Gene3D" id="2.60.120.260">
    <property type="entry name" value="Galactose-binding domain-like"/>
    <property type="match status" value="1"/>
</dbReference>
<dbReference type="InterPro" id="IPR008979">
    <property type="entry name" value="Galactose-bd-like_sf"/>
</dbReference>
<evidence type="ECO:0000259" key="2">
    <source>
        <dbReference type="Pfam" id="PF02018"/>
    </source>
</evidence>
<feature type="domain" description="CBM-cenC" evidence="2">
    <location>
        <begin position="385"/>
        <end position="508"/>
    </location>
</feature>
<reference evidence="4 5" key="1">
    <citation type="journal article" date="2015" name="Nature">
        <title>rRNA introns, odd ribosomes, and small enigmatic genomes across a large radiation of phyla.</title>
        <authorList>
            <person name="Brown C.T."/>
            <person name="Hug L.A."/>
            <person name="Thomas B.C."/>
            <person name="Sharon I."/>
            <person name="Castelle C.J."/>
            <person name="Singh A."/>
            <person name="Wilkins M.J."/>
            <person name="Williams K.H."/>
            <person name="Banfield J.F."/>
        </authorList>
    </citation>
    <scope>NUCLEOTIDE SEQUENCE [LARGE SCALE GENOMIC DNA]</scope>
</reference>
<dbReference type="Pfam" id="PF02018">
    <property type="entry name" value="CBM_4_9"/>
    <property type="match status" value="1"/>
</dbReference>
<evidence type="ECO:0000259" key="3">
    <source>
        <dbReference type="Pfam" id="PF25275"/>
    </source>
</evidence>